<evidence type="ECO:0000256" key="1">
    <source>
        <dbReference type="SAM" id="Phobius"/>
    </source>
</evidence>
<evidence type="ECO:0000313" key="3">
    <source>
        <dbReference type="Proteomes" id="UP000758155"/>
    </source>
</evidence>
<comment type="caution">
    <text evidence="2">The sequence shown here is derived from an EMBL/GenBank/DDBJ whole genome shotgun (WGS) entry which is preliminary data.</text>
</comment>
<keyword evidence="1" id="KW-0472">Membrane</keyword>
<proteinExistence type="predicted"/>
<keyword evidence="3" id="KW-1185">Reference proteome</keyword>
<feature type="transmembrane region" description="Helical" evidence="1">
    <location>
        <begin position="12"/>
        <end position="30"/>
    </location>
</feature>
<dbReference type="InterPro" id="IPR025363">
    <property type="entry name" value="DUF4267"/>
</dbReference>
<dbReference type="AlphaFoldDB" id="A0A9P4WJZ7"/>
<keyword evidence="1" id="KW-1133">Transmembrane helix</keyword>
<accession>A0A9P4WJZ7</accession>
<protein>
    <submittedName>
        <fullName evidence="2">Uncharacterized protein</fullName>
    </submittedName>
</protein>
<dbReference type="Pfam" id="PF14087">
    <property type="entry name" value="DUF4267"/>
    <property type="match status" value="1"/>
</dbReference>
<dbReference type="EMBL" id="SWKV01000064">
    <property type="protein sequence ID" value="KAF3034786.1"/>
    <property type="molecule type" value="Genomic_DNA"/>
</dbReference>
<dbReference type="OrthoDB" id="5216128at2759"/>
<name>A0A9P4WJZ7_9PLEO</name>
<keyword evidence="1" id="KW-0812">Transmembrane</keyword>
<organism evidence="2 3">
    <name type="scientific">Didymella heteroderae</name>
    <dbReference type="NCBI Taxonomy" id="1769908"/>
    <lineage>
        <taxon>Eukaryota</taxon>
        <taxon>Fungi</taxon>
        <taxon>Dikarya</taxon>
        <taxon>Ascomycota</taxon>
        <taxon>Pezizomycotina</taxon>
        <taxon>Dothideomycetes</taxon>
        <taxon>Pleosporomycetidae</taxon>
        <taxon>Pleosporales</taxon>
        <taxon>Pleosporineae</taxon>
        <taxon>Didymellaceae</taxon>
        <taxon>Didymella</taxon>
    </lineage>
</organism>
<sequence length="110" mass="11909">MGLSRSPLLPYISTFFGTIFLGFGLTYILAPRTGFDLFGFTSTPTSALDWAVMERIMVLYGAKDVFIAAAIFASTWFGTRKSAGCILVAAAACAGVDGLLRNERVWPSRE</sequence>
<gene>
    <name evidence="2" type="ORF">E8E12_003267</name>
</gene>
<dbReference type="Proteomes" id="UP000758155">
    <property type="component" value="Unassembled WGS sequence"/>
</dbReference>
<feature type="transmembrane region" description="Helical" evidence="1">
    <location>
        <begin position="57"/>
        <end position="77"/>
    </location>
</feature>
<evidence type="ECO:0000313" key="2">
    <source>
        <dbReference type="EMBL" id="KAF3034786.1"/>
    </source>
</evidence>
<reference evidence="2" key="1">
    <citation type="submission" date="2019-04" db="EMBL/GenBank/DDBJ databases">
        <title>Sequencing of skin fungus with MAO and IRED activity.</title>
        <authorList>
            <person name="Marsaioli A.J."/>
            <person name="Bonatto J.M.C."/>
            <person name="Reis Junior O."/>
        </authorList>
    </citation>
    <scope>NUCLEOTIDE SEQUENCE</scope>
    <source>
        <strain evidence="2">28M1</strain>
    </source>
</reference>